<proteinExistence type="predicted"/>
<sequence>MIDRHGLVLLSLCLGLNAFLIDYSFDQIWLGLTSKFKSKCASVGGPQAYSDLQVAVRDLNGCAPIEFNKPDTICTEQRGKSYKCYEDFFEKFQKCIDPQEVYIKNLVLFAHNITFDNNCRDEGNDLLVKRSKFQKSSCHKHGGEIFRVFVKTCAQELSIVRNLYKRDDVITETDLCNDIESLAKCDINVSRFCEDYDDFQNFLQIVFGSYQEACVYNLEEKKAIQELTKKLSVNM</sequence>
<reference evidence="2" key="3">
    <citation type="submission" date="2019-08" db="EMBL/GenBank/DDBJ databases">
        <authorList>
            <consortium name="Photinus pyralis genome working group"/>
            <person name="Fallon T.R."/>
            <person name="Sander Lower S.E."/>
            <person name="Weng J.-K."/>
        </authorList>
    </citation>
    <scope>NUCLEOTIDE SEQUENCE</scope>
    <source>
        <strain evidence="2">1611_PpyrPB1</strain>
        <tissue evidence="2">Whole body</tissue>
    </source>
</reference>
<dbReference type="OrthoDB" id="6712663at2759"/>
<name>A0A1Y1K4P7_PHOPY</name>
<gene>
    <name evidence="2" type="ORF">PPYR_00498</name>
</gene>
<dbReference type="InParanoid" id="A0A1Y1K4P7"/>
<organism evidence="1">
    <name type="scientific">Photinus pyralis</name>
    <name type="common">Common eastern firefly</name>
    <name type="synonym">Lampyris pyralis</name>
    <dbReference type="NCBI Taxonomy" id="7054"/>
    <lineage>
        <taxon>Eukaryota</taxon>
        <taxon>Metazoa</taxon>
        <taxon>Ecdysozoa</taxon>
        <taxon>Arthropoda</taxon>
        <taxon>Hexapoda</taxon>
        <taxon>Insecta</taxon>
        <taxon>Pterygota</taxon>
        <taxon>Neoptera</taxon>
        <taxon>Endopterygota</taxon>
        <taxon>Coleoptera</taxon>
        <taxon>Polyphaga</taxon>
        <taxon>Elateriformia</taxon>
        <taxon>Elateroidea</taxon>
        <taxon>Lampyridae</taxon>
        <taxon>Lampyrinae</taxon>
        <taxon>Photinus</taxon>
    </lineage>
</organism>
<dbReference type="EMBL" id="VVIM01000001">
    <property type="protein sequence ID" value="KAB0803528.1"/>
    <property type="molecule type" value="Genomic_DNA"/>
</dbReference>
<dbReference type="EMBL" id="GEZM01095248">
    <property type="protein sequence ID" value="JAV55438.1"/>
    <property type="molecule type" value="Transcribed_RNA"/>
</dbReference>
<reference evidence="2 3" key="2">
    <citation type="journal article" date="2018" name="Elife">
        <title>Firefly genomes illuminate parallel origins of bioluminescence in beetles.</title>
        <authorList>
            <person name="Fallon T.R."/>
            <person name="Lower S.E."/>
            <person name="Chang C.H."/>
            <person name="Bessho-Uehara M."/>
            <person name="Martin G.J."/>
            <person name="Bewick A.J."/>
            <person name="Behringer M."/>
            <person name="Debat H.J."/>
            <person name="Wong I."/>
            <person name="Day J.C."/>
            <person name="Suvorov A."/>
            <person name="Silva C.J."/>
            <person name="Stanger-Hall K.F."/>
            <person name="Hall D.W."/>
            <person name="Schmitz R.J."/>
            <person name="Nelson D.R."/>
            <person name="Lewis S.M."/>
            <person name="Shigenobu S."/>
            <person name="Bybee S.M."/>
            <person name="Larracuente A.M."/>
            <person name="Oba Y."/>
            <person name="Weng J.K."/>
        </authorList>
    </citation>
    <scope>NUCLEOTIDE SEQUENCE [LARGE SCALE GENOMIC DNA]</scope>
    <source>
        <strain evidence="2">1611_PpyrPB1</strain>
        <tissue evidence="2">Whole body</tissue>
    </source>
</reference>
<evidence type="ECO:0000313" key="2">
    <source>
        <dbReference type="EMBL" id="KAB0803528.1"/>
    </source>
</evidence>
<evidence type="ECO:0000313" key="3">
    <source>
        <dbReference type="Proteomes" id="UP000327044"/>
    </source>
</evidence>
<keyword evidence="3" id="KW-1185">Reference proteome</keyword>
<protein>
    <submittedName>
        <fullName evidence="1">Uncharacterized protein</fullName>
    </submittedName>
</protein>
<evidence type="ECO:0000313" key="1">
    <source>
        <dbReference type="EMBL" id="JAV55438.1"/>
    </source>
</evidence>
<dbReference type="AlphaFoldDB" id="A0A1Y1K4P7"/>
<dbReference type="Proteomes" id="UP000327044">
    <property type="component" value="Unassembled WGS sequence"/>
</dbReference>
<accession>A0A1Y1K4P7</accession>
<reference evidence="1" key="1">
    <citation type="journal article" date="2016" name="Sci. Rep.">
        <title>Molecular characterization of firefly nuptial gifts: a multi-omics approach sheds light on postcopulatory sexual selection.</title>
        <authorList>
            <person name="Al-Wathiqui N."/>
            <person name="Fallon T.R."/>
            <person name="South A."/>
            <person name="Weng J.K."/>
            <person name="Lewis S.M."/>
        </authorList>
    </citation>
    <scope>NUCLEOTIDE SEQUENCE</scope>
</reference>